<dbReference type="CDD" id="cd00024">
    <property type="entry name" value="CD_CSD"/>
    <property type="match status" value="1"/>
</dbReference>
<dbReference type="PROSITE" id="PS50013">
    <property type="entry name" value="CHROMO_2"/>
    <property type="match status" value="1"/>
</dbReference>
<dbReference type="SUPFAM" id="SSF54160">
    <property type="entry name" value="Chromo domain-like"/>
    <property type="match status" value="1"/>
</dbReference>
<dbReference type="InterPro" id="IPR016197">
    <property type="entry name" value="Chromo-like_dom_sf"/>
</dbReference>
<dbReference type="InterPro" id="IPR023780">
    <property type="entry name" value="Chromo_domain"/>
</dbReference>
<feature type="domain" description="Chromo" evidence="1">
    <location>
        <begin position="28"/>
        <end position="71"/>
    </location>
</feature>
<protein>
    <recommendedName>
        <fullName evidence="1">Chromo domain-containing protein</fullName>
    </recommendedName>
</protein>
<evidence type="ECO:0000313" key="2">
    <source>
        <dbReference type="EMBL" id="GKT17427.1"/>
    </source>
</evidence>
<feature type="non-terminal residue" evidence="2">
    <location>
        <position position="71"/>
    </location>
</feature>
<dbReference type="Proteomes" id="UP001057375">
    <property type="component" value="Unassembled WGS sequence"/>
</dbReference>
<name>A0ABQ5JUG8_9EUKA</name>
<sequence>MERLKKFIKGSASEEDLIKAAGKDEEEFLVDEIIRHKFGNKKPIKFRIRWKNFGKEDDSWQDYSEIKELEA</sequence>
<dbReference type="InterPro" id="IPR000953">
    <property type="entry name" value="Chromo/chromo_shadow_dom"/>
</dbReference>
<accession>A0ABQ5JUG8</accession>
<keyword evidence="3" id="KW-1185">Reference proteome</keyword>
<evidence type="ECO:0000259" key="1">
    <source>
        <dbReference type="PROSITE" id="PS50013"/>
    </source>
</evidence>
<reference evidence="2" key="1">
    <citation type="submission" date="2022-03" db="EMBL/GenBank/DDBJ databases">
        <title>Draft genome sequence of Aduncisulcus paluster, a free-living microaerophilic Fornicata.</title>
        <authorList>
            <person name="Yuyama I."/>
            <person name="Kume K."/>
            <person name="Tamura T."/>
            <person name="Inagaki Y."/>
            <person name="Hashimoto T."/>
        </authorList>
    </citation>
    <scope>NUCLEOTIDE SEQUENCE</scope>
    <source>
        <strain evidence="2">NY0171</strain>
    </source>
</reference>
<comment type="caution">
    <text evidence="2">The sequence shown here is derived from an EMBL/GenBank/DDBJ whole genome shotgun (WGS) entry which is preliminary data.</text>
</comment>
<proteinExistence type="predicted"/>
<evidence type="ECO:0000313" key="3">
    <source>
        <dbReference type="Proteomes" id="UP001057375"/>
    </source>
</evidence>
<dbReference type="Gene3D" id="2.40.50.40">
    <property type="match status" value="1"/>
</dbReference>
<organism evidence="2 3">
    <name type="scientific">Aduncisulcus paluster</name>
    <dbReference type="NCBI Taxonomy" id="2918883"/>
    <lineage>
        <taxon>Eukaryota</taxon>
        <taxon>Metamonada</taxon>
        <taxon>Carpediemonas-like organisms</taxon>
        <taxon>Aduncisulcus</taxon>
    </lineage>
</organism>
<dbReference type="EMBL" id="BQXS01006093">
    <property type="protein sequence ID" value="GKT17427.1"/>
    <property type="molecule type" value="Genomic_DNA"/>
</dbReference>
<dbReference type="Pfam" id="PF00385">
    <property type="entry name" value="Chromo"/>
    <property type="match status" value="1"/>
</dbReference>
<gene>
    <name evidence="2" type="ORF">ADUPG1_004196</name>
</gene>